<evidence type="ECO:0000313" key="6">
    <source>
        <dbReference type="EMBL" id="RTR18592.1"/>
    </source>
</evidence>
<keyword evidence="6" id="KW-0969">Cilium</keyword>
<keyword evidence="3" id="KW-0964">Secreted</keyword>
<accession>A0A3S0JH49</accession>
<dbReference type="InterPro" id="IPR046358">
    <property type="entry name" value="Flagellin_C"/>
</dbReference>
<dbReference type="Proteomes" id="UP000277007">
    <property type="component" value="Unassembled WGS sequence"/>
</dbReference>
<evidence type="ECO:0000256" key="1">
    <source>
        <dbReference type="ARBA" id="ARBA00005709"/>
    </source>
</evidence>
<dbReference type="PANTHER" id="PTHR42792">
    <property type="entry name" value="FLAGELLIN"/>
    <property type="match status" value="1"/>
</dbReference>
<keyword evidence="6" id="KW-0282">Flagellum</keyword>
<dbReference type="OrthoDB" id="9758307at2"/>
<dbReference type="RefSeq" id="WP_126616929.1">
    <property type="nucleotide sequence ID" value="NZ_JBHUCY010000009.1"/>
</dbReference>
<proteinExistence type="inferred from homology"/>
<keyword evidence="6" id="KW-0966">Cell projection</keyword>
<comment type="function">
    <text evidence="3">Flagellin is the subunit protein which polymerizes to form the filaments of bacterial flagella.</text>
</comment>
<evidence type="ECO:0000313" key="7">
    <source>
        <dbReference type="Proteomes" id="UP000277007"/>
    </source>
</evidence>
<name>A0A3S0JH49_9PROT</name>
<comment type="similarity">
    <text evidence="1 3">Belongs to the bacterial flagellin family.</text>
</comment>
<feature type="domain" description="Flagellin N-terminal" evidence="4">
    <location>
        <begin position="6"/>
        <end position="137"/>
    </location>
</feature>
<dbReference type="SUPFAM" id="SSF64518">
    <property type="entry name" value="Phase 1 flagellin"/>
    <property type="match status" value="1"/>
</dbReference>
<comment type="subcellular location">
    <subcellularLocation>
        <location evidence="3">Secreted</location>
    </subcellularLocation>
    <subcellularLocation>
        <location evidence="3">Bacterial flagellum</location>
    </subcellularLocation>
</comment>
<evidence type="ECO:0000259" key="5">
    <source>
        <dbReference type="Pfam" id="PF00700"/>
    </source>
</evidence>
<evidence type="ECO:0000256" key="2">
    <source>
        <dbReference type="ARBA" id="ARBA00023143"/>
    </source>
</evidence>
<dbReference type="InterPro" id="IPR001492">
    <property type="entry name" value="Flagellin"/>
</dbReference>
<dbReference type="GO" id="GO:0005576">
    <property type="term" value="C:extracellular region"/>
    <property type="evidence" value="ECO:0007669"/>
    <property type="project" value="UniProtKB-SubCell"/>
</dbReference>
<dbReference type="Pfam" id="PF00700">
    <property type="entry name" value="Flagellin_C"/>
    <property type="match status" value="1"/>
</dbReference>
<dbReference type="EMBL" id="RXMA01000014">
    <property type="protein sequence ID" value="RTR18592.1"/>
    <property type="molecule type" value="Genomic_DNA"/>
</dbReference>
<evidence type="ECO:0000256" key="3">
    <source>
        <dbReference type="RuleBase" id="RU362073"/>
    </source>
</evidence>
<gene>
    <name evidence="6" type="ORF">EJ903_15250</name>
</gene>
<dbReference type="InterPro" id="IPR001029">
    <property type="entry name" value="Flagellin_N"/>
</dbReference>
<evidence type="ECO:0000259" key="4">
    <source>
        <dbReference type="Pfam" id="PF00669"/>
    </source>
</evidence>
<sequence>MERVATSSQQNTLVQYMMRAESKVATEQIRSSTGLNSTDYKGIASGSGRLVNLESHYKRLESYIDQGEVVNGRIQSMYDSVGGMADLTSRLSALITGLQGDNAAGVEGVVAEAGELMKEFAGLLNTQQEGRYLFAGGRTDQPAVDIDSASYAAITTVPSSADTSYYQGDSTIAHYQAADDLILSYGVTADDPAFEQALRAFNLIANMSTSPVDTDVLDEATQLASDATDGLSIVQAKLGATSASLERTLDRHVDEQLVLQTHVDDIRSVDLAESTVRLSQLQASLEATMSLMKILEDTSLSQYL</sequence>
<comment type="caution">
    <text evidence="6">The sequence shown here is derived from an EMBL/GenBank/DDBJ whole genome shotgun (WGS) entry which is preliminary data.</text>
</comment>
<protein>
    <recommendedName>
        <fullName evidence="3">Flagellin</fullName>
    </recommendedName>
</protein>
<dbReference type="Gene3D" id="1.20.1330.10">
    <property type="entry name" value="f41 fragment of flagellin, N-terminal domain"/>
    <property type="match status" value="1"/>
</dbReference>
<dbReference type="AlphaFoldDB" id="A0A3S0JH49"/>
<keyword evidence="2 3" id="KW-0975">Bacterial flagellum</keyword>
<keyword evidence="7" id="KW-1185">Reference proteome</keyword>
<dbReference type="GO" id="GO:0009288">
    <property type="term" value="C:bacterial-type flagellum"/>
    <property type="evidence" value="ECO:0007669"/>
    <property type="project" value="UniProtKB-SubCell"/>
</dbReference>
<feature type="domain" description="Flagellin C-terminal" evidence="5">
    <location>
        <begin position="223"/>
        <end position="304"/>
    </location>
</feature>
<organism evidence="6 7">
    <name type="scientific">Azospirillum griseum</name>
    <dbReference type="NCBI Taxonomy" id="2496639"/>
    <lineage>
        <taxon>Bacteria</taxon>
        <taxon>Pseudomonadati</taxon>
        <taxon>Pseudomonadota</taxon>
        <taxon>Alphaproteobacteria</taxon>
        <taxon>Rhodospirillales</taxon>
        <taxon>Azospirillaceae</taxon>
        <taxon>Azospirillum</taxon>
    </lineage>
</organism>
<dbReference type="NCBIfam" id="NF006489">
    <property type="entry name" value="PRK08913.1"/>
    <property type="match status" value="1"/>
</dbReference>
<dbReference type="PANTHER" id="PTHR42792:SF1">
    <property type="entry name" value="FLAGELLAR HOOK-ASSOCIATED PROTEIN 3"/>
    <property type="match status" value="1"/>
</dbReference>
<dbReference type="Pfam" id="PF00669">
    <property type="entry name" value="Flagellin_N"/>
    <property type="match status" value="1"/>
</dbReference>
<reference evidence="6 7" key="1">
    <citation type="submission" date="2018-12" db="EMBL/GenBank/DDBJ databases">
        <authorList>
            <person name="Yang Y."/>
        </authorList>
    </citation>
    <scope>NUCLEOTIDE SEQUENCE [LARGE SCALE GENOMIC DNA]</scope>
    <source>
        <strain evidence="6 7">L-25-5w-1</strain>
    </source>
</reference>
<dbReference type="GO" id="GO:0005198">
    <property type="term" value="F:structural molecule activity"/>
    <property type="evidence" value="ECO:0007669"/>
    <property type="project" value="UniProtKB-UniRule"/>
</dbReference>